<keyword evidence="2" id="KW-0067">ATP-binding</keyword>
<dbReference type="InterPro" id="IPR011545">
    <property type="entry name" value="DEAD/DEAH_box_helicase_dom"/>
</dbReference>
<dbReference type="GO" id="GO:0005524">
    <property type="term" value="F:ATP binding"/>
    <property type="evidence" value="ECO:0007669"/>
    <property type="project" value="InterPro"/>
</dbReference>
<dbReference type="SUPFAM" id="SSF52540">
    <property type="entry name" value="P-loop containing nucleoside triphosphate hydrolases"/>
    <property type="match status" value="1"/>
</dbReference>
<dbReference type="InterPro" id="IPR027417">
    <property type="entry name" value="P-loop_NTPase"/>
</dbReference>
<evidence type="ECO:0000313" key="2">
    <source>
        <dbReference type="EMBL" id="TJZ95651.1"/>
    </source>
</evidence>
<keyword evidence="2" id="KW-0547">Nucleotide-binding</keyword>
<dbReference type="GO" id="GO:0016818">
    <property type="term" value="F:hydrolase activity, acting on acid anhydrides, in phosphorus-containing anhydrides"/>
    <property type="evidence" value="ECO:0007669"/>
    <property type="project" value="InterPro"/>
</dbReference>
<reference evidence="2 3" key="1">
    <citation type="submission" date="2019-04" db="EMBL/GenBank/DDBJ databases">
        <title>Streptomyces oryziradicis sp. nov., a novel actinomycete isolated from rhizosphere soil of rice (Oryza sativa L.).</title>
        <authorList>
            <person name="Li C."/>
        </authorList>
    </citation>
    <scope>NUCLEOTIDE SEQUENCE [LARGE SCALE GENOMIC DNA]</scope>
    <source>
        <strain evidence="2 3">NEAU-C40</strain>
    </source>
</reference>
<keyword evidence="2" id="KW-0347">Helicase</keyword>
<organism evidence="2 3">
    <name type="scientific">Actinacidiphila oryziradicis</name>
    <dbReference type="NCBI Taxonomy" id="2571141"/>
    <lineage>
        <taxon>Bacteria</taxon>
        <taxon>Bacillati</taxon>
        <taxon>Actinomycetota</taxon>
        <taxon>Actinomycetes</taxon>
        <taxon>Kitasatosporales</taxon>
        <taxon>Streptomycetaceae</taxon>
        <taxon>Actinacidiphila</taxon>
    </lineage>
</organism>
<keyword evidence="2" id="KW-0378">Hydrolase</keyword>
<sequence length="841" mass="91068">MGLDWSRIGTGDQEPLLHPREIFAALTNRPWPYLRQEQGEVLEGWFQRRNDRDVVIKQNTGGGKTAAGLLIAQSTLNEGIGKAVYLAPDTYLASQVRAEARKLTLATCDDPNDMAFRSQQAILVTTFQKLINGMSVFGVVGDGRERIDLGLVVVDDAHAALATTEGQFRLTIPALHPAYEALLAMFSADLQHQSAKGWQDIQAGDYSAAVRIPFWSWANRQREVMALLHPYRQDYGFKFEWPLIAEDLKLCAATVTSRGVEIRPPCPPIRMIPAFARAARRVYLTATLSDDSVLVTDLDADPKLVARPVTPGRASDLGDRMILAPIALNPSLDDEAVRVMAGQFALGDRDGDGVEDSPRINVVVLVPSDKAAEAWKPYAARIHHVGQLAAGVAELKAGHVGLVVLVNKYDGIDLPRDACRLLILDGIPRPMDAVERREAVALANSPARLAREVQRIEQGMGRGVRDSDDHCAVLLLGANLGVATSDRLHLSLFSPATRAQLGLSRDIADQIKGEGLDGIRAALGACLGRDPQWLERSRRVLAEVRYAETSIVRPEAVAAREAFDLASAGQSGAAAERLQRTMNGLDDDDALRGWMMEQKAAYIHLTDAGAAQRALAGAVQDNGFVLKAAAGTPPEKIRAAAVQARAAAQFLGETYEDGRLLVLGVRALLEEIVWDEERTNDAEAAWQGLGEHLGFTSTRPEKLYGTGPDNLWALTADRHAVTELKTGCTTDTIVKKDLDQLGGSVRWDQEQHPGVDALAVMVHPSRVLDPKAIAVPGMRVITGQKLEDLKTAVVAYAVALGDGPGRWKDEQAVAAQLTHHRLTAGVLFQTYAETPRAAAGA</sequence>
<comment type="caution">
    <text evidence="2">The sequence shown here is derived from an EMBL/GenBank/DDBJ whole genome shotgun (WGS) entry which is preliminary data.</text>
</comment>
<name>A0A4U0RIZ4_9ACTN</name>
<evidence type="ECO:0000259" key="1">
    <source>
        <dbReference type="PROSITE" id="PS51192"/>
    </source>
</evidence>
<dbReference type="AlphaFoldDB" id="A0A4U0RIZ4"/>
<dbReference type="PROSITE" id="PS51192">
    <property type="entry name" value="HELICASE_ATP_BIND_1"/>
    <property type="match status" value="1"/>
</dbReference>
<proteinExistence type="predicted"/>
<dbReference type="EMBL" id="SUMC01000179">
    <property type="protein sequence ID" value="TJZ95651.1"/>
    <property type="molecule type" value="Genomic_DNA"/>
</dbReference>
<evidence type="ECO:0000313" key="3">
    <source>
        <dbReference type="Proteomes" id="UP000305778"/>
    </source>
</evidence>
<dbReference type="SMART" id="SM00487">
    <property type="entry name" value="DEXDc"/>
    <property type="match status" value="1"/>
</dbReference>
<dbReference type="GO" id="GO:0003676">
    <property type="term" value="F:nucleic acid binding"/>
    <property type="evidence" value="ECO:0007669"/>
    <property type="project" value="InterPro"/>
</dbReference>
<dbReference type="InterPro" id="IPR014001">
    <property type="entry name" value="Helicase_ATP-bd"/>
</dbReference>
<feature type="domain" description="Helicase ATP-binding" evidence="1">
    <location>
        <begin position="45"/>
        <end position="306"/>
    </location>
</feature>
<dbReference type="Pfam" id="PF00270">
    <property type="entry name" value="DEAD"/>
    <property type="match status" value="1"/>
</dbReference>
<accession>A0A4U0RIZ4</accession>
<dbReference type="SMART" id="SM00491">
    <property type="entry name" value="HELICc2"/>
    <property type="match status" value="1"/>
</dbReference>
<dbReference type="InterPro" id="IPR006555">
    <property type="entry name" value="ATP-dep_Helicase_C"/>
</dbReference>
<dbReference type="OrthoDB" id="366844at2"/>
<protein>
    <submittedName>
        <fullName evidence="2">DEAD/DEAH box helicase</fullName>
    </submittedName>
</protein>
<dbReference type="GO" id="GO:0006139">
    <property type="term" value="P:nucleobase-containing compound metabolic process"/>
    <property type="evidence" value="ECO:0007669"/>
    <property type="project" value="InterPro"/>
</dbReference>
<dbReference type="Pfam" id="PF13307">
    <property type="entry name" value="Helicase_C_2"/>
    <property type="match status" value="1"/>
</dbReference>
<dbReference type="Proteomes" id="UP000305778">
    <property type="component" value="Unassembled WGS sequence"/>
</dbReference>
<dbReference type="GO" id="GO:0004386">
    <property type="term" value="F:helicase activity"/>
    <property type="evidence" value="ECO:0007669"/>
    <property type="project" value="UniProtKB-KW"/>
</dbReference>
<keyword evidence="3" id="KW-1185">Reference proteome</keyword>
<dbReference type="Gene3D" id="3.40.50.300">
    <property type="entry name" value="P-loop containing nucleotide triphosphate hydrolases"/>
    <property type="match status" value="2"/>
</dbReference>
<gene>
    <name evidence="2" type="ORF">FCI23_52005</name>
</gene>